<dbReference type="InterPro" id="IPR036871">
    <property type="entry name" value="PX_dom_sf"/>
</dbReference>
<dbReference type="GO" id="GO:0015031">
    <property type="term" value="P:protein transport"/>
    <property type="evidence" value="ECO:0007669"/>
    <property type="project" value="UniProtKB-KW"/>
</dbReference>
<dbReference type="GeneID" id="28988784"/>
<dbReference type="FunCoup" id="A0A167R8P2">
    <property type="interactions" value="56"/>
</dbReference>
<dbReference type="PANTHER" id="PTHR46979:SF2">
    <property type="entry name" value="SORTING NEXIN-41"/>
    <property type="match status" value="1"/>
</dbReference>
<feature type="region of interest" description="Disordered" evidence="10">
    <location>
        <begin position="332"/>
        <end position="361"/>
    </location>
</feature>
<sequence>MSISKNPHRLSYQSSCDCAIDRAIRLGNNYIFITGATRQADTPAAKSYIVYHIRVGDIETKHRYSDFESLQRSLSKLHPIIIVPPIPEKHSLASYAAVQTRVKDDLSMVEKRKRMLQTFLNKVARHPELGRDHVFHDFLDCTKIWTNVVRSPPLSTLPKNLLMMVLRKQQDNQIKILPVNLIPSQSTYTLKNPDPRFEQIEQTTFRIANYMTNHLDKSQRKVIRRLGELVSDYAEEGAAYGQLSLNETKEVSKAIRKIGFAVETSCAETNQMFISLEGEFSEPIQEHAQLAHIVKQVLRFRSQKHAQVELIESVLASKQKAYDNLQRIEEDSERLQQTMTTEEAEADQPPTITPEDISPEDYYSPVLQRNKIRPKRQWSGKPFQFFSAVGNTFSSILDVDPETTRRNQIEKTKDVIEKLQEALQLTRDDLLEASANIDEDLIRFQRQKAKDLRDMLLVYAKTHIRHCQKNKEAWQKARTEVDTIPSWPFPNK</sequence>
<dbReference type="AlphaFoldDB" id="A0A167R8P2"/>
<feature type="coiled-coil region" evidence="9">
    <location>
        <begin position="409"/>
        <end position="436"/>
    </location>
</feature>
<comment type="subcellular location">
    <subcellularLocation>
        <location evidence="1">Endosome membrane</location>
        <topology evidence="1">Peripheral membrane protein</topology>
    </subcellularLocation>
</comment>
<dbReference type="Proteomes" id="UP000077315">
    <property type="component" value="Unassembled WGS sequence"/>
</dbReference>
<keyword evidence="9" id="KW-0175">Coiled coil</keyword>
<keyword evidence="13" id="KW-1185">Reference proteome</keyword>
<evidence type="ECO:0000256" key="7">
    <source>
        <dbReference type="ARBA" id="ARBA00023121"/>
    </source>
</evidence>
<keyword evidence="3" id="KW-0813">Transport</keyword>
<keyword evidence="4" id="KW-0967">Endosome</keyword>
<evidence type="ECO:0000256" key="1">
    <source>
        <dbReference type="ARBA" id="ARBA00004481"/>
    </source>
</evidence>
<gene>
    <name evidence="12" type="ORF">PHYBLDRAFT_105035</name>
</gene>
<evidence type="ECO:0000313" key="12">
    <source>
        <dbReference type="EMBL" id="OAD81114.1"/>
    </source>
</evidence>
<dbReference type="GO" id="GO:0006914">
    <property type="term" value="P:autophagy"/>
    <property type="evidence" value="ECO:0007669"/>
    <property type="project" value="UniProtKB-KW"/>
</dbReference>
<dbReference type="InterPro" id="IPR001683">
    <property type="entry name" value="PX_dom"/>
</dbReference>
<dbReference type="GO" id="GO:0005829">
    <property type="term" value="C:cytosol"/>
    <property type="evidence" value="ECO:0007669"/>
    <property type="project" value="GOC"/>
</dbReference>
<evidence type="ECO:0000259" key="11">
    <source>
        <dbReference type="PROSITE" id="PS50195"/>
    </source>
</evidence>
<protein>
    <recommendedName>
        <fullName evidence="11">PX domain-containing protein</fullName>
    </recommendedName>
</protein>
<dbReference type="GO" id="GO:0010008">
    <property type="term" value="C:endosome membrane"/>
    <property type="evidence" value="ECO:0007669"/>
    <property type="project" value="UniProtKB-SubCell"/>
</dbReference>
<evidence type="ECO:0000313" key="13">
    <source>
        <dbReference type="Proteomes" id="UP000077315"/>
    </source>
</evidence>
<evidence type="ECO:0000256" key="4">
    <source>
        <dbReference type="ARBA" id="ARBA00022753"/>
    </source>
</evidence>
<dbReference type="VEuPathDB" id="FungiDB:PHYBLDRAFT_105035"/>
<dbReference type="InterPro" id="IPR027267">
    <property type="entry name" value="AH/BAR_dom_sf"/>
</dbReference>
<dbReference type="OrthoDB" id="289314at2759"/>
<evidence type="ECO:0000256" key="2">
    <source>
        <dbReference type="ARBA" id="ARBA00010883"/>
    </source>
</evidence>
<keyword evidence="7" id="KW-0446">Lipid-binding</keyword>
<name>A0A167R8P2_PHYB8</name>
<evidence type="ECO:0000256" key="8">
    <source>
        <dbReference type="ARBA" id="ARBA00023136"/>
    </source>
</evidence>
<evidence type="ECO:0000256" key="5">
    <source>
        <dbReference type="ARBA" id="ARBA00022927"/>
    </source>
</evidence>
<dbReference type="PROSITE" id="PS50195">
    <property type="entry name" value="PX"/>
    <property type="match status" value="1"/>
</dbReference>
<dbReference type="SMART" id="SM00312">
    <property type="entry name" value="PX"/>
    <property type="match status" value="1"/>
</dbReference>
<dbReference type="RefSeq" id="XP_018299154.1">
    <property type="nucleotide sequence ID" value="XM_018427878.1"/>
</dbReference>
<evidence type="ECO:0000256" key="3">
    <source>
        <dbReference type="ARBA" id="ARBA00022448"/>
    </source>
</evidence>
<dbReference type="EMBL" id="KV440971">
    <property type="protein sequence ID" value="OAD81114.1"/>
    <property type="molecule type" value="Genomic_DNA"/>
</dbReference>
<evidence type="ECO:0000256" key="9">
    <source>
        <dbReference type="SAM" id="Coils"/>
    </source>
</evidence>
<accession>A0A167R8P2</accession>
<dbReference type="GO" id="GO:0035091">
    <property type="term" value="F:phosphatidylinositol binding"/>
    <property type="evidence" value="ECO:0007669"/>
    <property type="project" value="InterPro"/>
</dbReference>
<keyword evidence="6" id="KW-0072">Autophagy</keyword>
<dbReference type="Gene3D" id="1.20.1270.60">
    <property type="entry name" value="Arfaptin homology (AH) domain/BAR domain"/>
    <property type="match status" value="2"/>
</dbReference>
<dbReference type="SUPFAM" id="SSF64268">
    <property type="entry name" value="PX domain"/>
    <property type="match status" value="1"/>
</dbReference>
<comment type="similarity">
    <text evidence="2">Belongs to the sorting nexin family.</text>
</comment>
<organism evidence="12 13">
    <name type="scientific">Phycomyces blakesleeanus (strain ATCC 8743b / DSM 1359 / FGSC 10004 / NBRC 33097 / NRRL 1555)</name>
    <dbReference type="NCBI Taxonomy" id="763407"/>
    <lineage>
        <taxon>Eukaryota</taxon>
        <taxon>Fungi</taxon>
        <taxon>Fungi incertae sedis</taxon>
        <taxon>Mucoromycota</taxon>
        <taxon>Mucoromycotina</taxon>
        <taxon>Mucoromycetes</taxon>
        <taxon>Mucorales</taxon>
        <taxon>Phycomycetaceae</taxon>
        <taxon>Phycomyces</taxon>
    </lineage>
</organism>
<dbReference type="GO" id="GO:0042147">
    <property type="term" value="P:retrograde transport, endosome to Golgi"/>
    <property type="evidence" value="ECO:0007669"/>
    <property type="project" value="InterPro"/>
</dbReference>
<evidence type="ECO:0000256" key="6">
    <source>
        <dbReference type="ARBA" id="ARBA00023006"/>
    </source>
</evidence>
<reference evidence="13" key="1">
    <citation type="submission" date="2015-06" db="EMBL/GenBank/DDBJ databases">
        <title>Expansion of signal transduction pathways in fungi by whole-genome duplication.</title>
        <authorList>
            <consortium name="DOE Joint Genome Institute"/>
            <person name="Corrochano L.M."/>
            <person name="Kuo A."/>
            <person name="Marcet-Houben M."/>
            <person name="Polaino S."/>
            <person name="Salamov A."/>
            <person name="Villalobos J.M."/>
            <person name="Alvarez M.I."/>
            <person name="Avalos J."/>
            <person name="Benito E.P."/>
            <person name="Benoit I."/>
            <person name="Burger G."/>
            <person name="Camino L.P."/>
            <person name="Canovas D."/>
            <person name="Cerda-Olmedo E."/>
            <person name="Cheng J.-F."/>
            <person name="Dominguez A."/>
            <person name="Elias M."/>
            <person name="Eslava A.P."/>
            <person name="Glaser F."/>
            <person name="Grimwood J."/>
            <person name="Gutierrez G."/>
            <person name="Heitman J."/>
            <person name="Henrissat B."/>
            <person name="Iturriaga E.A."/>
            <person name="Lang B.F."/>
            <person name="Lavin J.L."/>
            <person name="Lee S."/>
            <person name="Li W."/>
            <person name="Lindquist E."/>
            <person name="Lopez-Garcia S."/>
            <person name="Luque E.M."/>
            <person name="Marcos A.T."/>
            <person name="Martin J."/>
            <person name="McCluskey K."/>
            <person name="Medina H.R."/>
            <person name="Miralles-Duran A."/>
            <person name="Miyazaki A."/>
            <person name="Munoz-Torres E."/>
            <person name="Oguiza J.A."/>
            <person name="Ohm R."/>
            <person name="Olmedo M."/>
            <person name="Orejas M."/>
            <person name="Ortiz-Castellanos L."/>
            <person name="Pisabarro A.G."/>
            <person name="Rodriguez-Romero J."/>
            <person name="Ruiz-Herrera J."/>
            <person name="Ruiz-Vazquez R."/>
            <person name="Sanz C."/>
            <person name="Schackwitz W."/>
            <person name="Schmutz J."/>
            <person name="Shahriari M."/>
            <person name="Shelest E."/>
            <person name="Silva-Franco F."/>
            <person name="Soanes D."/>
            <person name="Syed K."/>
            <person name="Tagua V.G."/>
            <person name="Talbot N.J."/>
            <person name="Thon M."/>
            <person name="De vries R.P."/>
            <person name="Wiebenga A."/>
            <person name="Yadav J.S."/>
            <person name="Braun E.L."/>
            <person name="Baker S."/>
            <person name="Garre V."/>
            <person name="Horwitz B."/>
            <person name="Torres-Martinez S."/>
            <person name="Idnurm A."/>
            <person name="Herrera-Estrella A."/>
            <person name="Gabaldon T."/>
            <person name="Grigoriev I.V."/>
        </authorList>
    </citation>
    <scope>NUCLEOTIDE SEQUENCE [LARGE SCALE GENOMIC DNA]</scope>
    <source>
        <strain evidence="13">NRRL 1555(-)</strain>
    </source>
</reference>
<dbReference type="Pfam" id="PF00787">
    <property type="entry name" value="PX"/>
    <property type="match status" value="1"/>
</dbReference>
<dbReference type="InterPro" id="IPR051079">
    <property type="entry name" value="Sorting_Nexin_Autophagy"/>
</dbReference>
<evidence type="ECO:0000256" key="10">
    <source>
        <dbReference type="SAM" id="MobiDB-lite"/>
    </source>
</evidence>
<dbReference type="STRING" id="763407.A0A167R8P2"/>
<dbReference type="PANTHER" id="PTHR46979">
    <property type="entry name" value="SORTING NEXIN-41"/>
    <property type="match status" value="1"/>
</dbReference>
<feature type="domain" description="PX" evidence="11">
    <location>
        <begin position="1"/>
        <end position="146"/>
    </location>
</feature>
<dbReference type="InParanoid" id="A0A167R8P2"/>
<dbReference type="InterPro" id="IPR044106">
    <property type="entry name" value="PX_Snx41/Atg20"/>
</dbReference>
<proteinExistence type="inferred from homology"/>
<keyword evidence="5" id="KW-0653">Protein transport</keyword>
<keyword evidence="8" id="KW-0472">Membrane</keyword>
<dbReference type="Gene3D" id="3.30.1520.10">
    <property type="entry name" value="Phox-like domain"/>
    <property type="match status" value="1"/>
</dbReference>
<dbReference type="CDD" id="cd06867">
    <property type="entry name" value="PX_SNX41_42"/>
    <property type="match status" value="1"/>
</dbReference>